<comment type="subcellular location">
    <subcellularLocation>
        <location evidence="1">Membrane</location>
        <topology evidence="1">Single-pass membrane protein</topology>
    </subcellularLocation>
</comment>
<evidence type="ECO:0000256" key="8">
    <source>
        <dbReference type="ARBA" id="ARBA00023180"/>
    </source>
</evidence>
<keyword evidence="6" id="KW-0472">Membrane</keyword>
<evidence type="ECO:0000256" key="4">
    <source>
        <dbReference type="ARBA" id="ARBA00022737"/>
    </source>
</evidence>
<dbReference type="InterPro" id="IPR036772">
    <property type="entry name" value="SRCR-like_dom_sf"/>
</dbReference>
<evidence type="ECO:0000256" key="1">
    <source>
        <dbReference type="ARBA" id="ARBA00004167"/>
    </source>
</evidence>
<dbReference type="SMART" id="SM00202">
    <property type="entry name" value="SR"/>
    <property type="match status" value="1"/>
</dbReference>
<keyword evidence="4" id="KW-0677">Repeat</keyword>
<keyword evidence="2" id="KW-0812">Transmembrane</keyword>
<dbReference type="PRINTS" id="PR00258">
    <property type="entry name" value="SPERACTRCPTR"/>
</dbReference>
<feature type="non-terminal residue" evidence="11">
    <location>
        <position position="177"/>
    </location>
</feature>
<dbReference type="AlphaFoldDB" id="A0AAU9VRM5"/>
<reference evidence="11 12" key="1">
    <citation type="submission" date="2022-05" db="EMBL/GenBank/DDBJ databases">
        <authorList>
            <consortium name="Genoscope - CEA"/>
            <person name="William W."/>
        </authorList>
    </citation>
    <scope>NUCLEOTIDE SEQUENCE [LARGE SCALE GENOMIC DNA]</scope>
</reference>
<dbReference type="InterPro" id="IPR001190">
    <property type="entry name" value="SRCR"/>
</dbReference>
<dbReference type="PANTHER" id="PTHR48071">
    <property type="entry name" value="SRCR DOMAIN-CONTAINING PROTEIN"/>
    <property type="match status" value="1"/>
</dbReference>
<accession>A0AAU9VRM5</accession>
<dbReference type="Gene3D" id="3.10.250.10">
    <property type="entry name" value="SRCR-like domain"/>
    <property type="match status" value="1"/>
</dbReference>
<protein>
    <recommendedName>
        <fullName evidence="10">SRCR domain-containing protein</fullName>
    </recommendedName>
</protein>
<keyword evidence="7 9" id="KW-1015">Disulfide bond</keyword>
<sequence length="177" mass="20240">MAMGYHQNAFYENCSFHETKNKDTTNTYMHYNCIKLTNCEEKLESKLQFCQVQVRLNGANVDYGGRVEVFFRGKWGKICRNAWDFNDVKVICRQLGFEDALAEFIGSDVKEDEIPFVMSDVACSGSEPQLASCPRTDENLKRDVNVSAELCRKDYKAAQALCQPSKTFLSDQIPFNQ</sequence>
<dbReference type="Proteomes" id="UP001159428">
    <property type="component" value="Unassembled WGS sequence"/>
</dbReference>
<dbReference type="FunFam" id="3.10.250.10:FF:000016">
    <property type="entry name" value="Scavenger receptor cysteine-rich protein type 12"/>
    <property type="match status" value="1"/>
</dbReference>
<keyword evidence="8" id="KW-0325">Glycoprotein</keyword>
<evidence type="ECO:0000256" key="5">
    <source>
        <dbReference type="ARBA" id="ARBA00022989"/>
    </source>
</evidence>
<evidence type="ECO:0000256" key="6">
    <source>
        <dbReference type="ARBA" id="ARBA00023136"/>
    </source>
</evidence>
<evidence type="ECO:0000259" key="10">
    <source>
        <dbReference type="PROSITE" id="PS50287"/>
    </source>
</evidence>
<evidence type="ECO:0000256" key="3">
    <source>
        <dbReference type="ARBA" id="ARBA00022729"/>
    </source>
</evidence>
<proteinExistence type="predicted"/>
<name>A0AAU9VRM5_9CNID</name>
<evidence type="ECO:0000256" key="7">
    <source>
        <dbReference type="ARBA" id="ARBA00023157"/>
    </source>
</evidence>
<dbReference type="EMBL" id="CALNXJ010000003">
    <property type="protein sequence ID" value="CAH3036225.1"/>
    <property type="molecule type" value="Genomic_DNA"/>
</dbReference>
<evidence type="ECO:0000256" key="2">
    <source>
        <dbReference type="ARBA" id="ARBA00022692"/>
    </source>
</evidence>
<evidence type="ECO:0000313" key="11">
    <source>
        <dbReference type="EMBL" id="CAH3036225.1"/>
    </source>
</evidence>
<feature type="disulfide bond" evidence="9">
    <location>
        <begin position="123"/>
        <end position="133"/>
    </location>
</feature>
<comment type="caution">
    <text evidence="9">Lacks conserved residue(s) required for the propagation of feature annotation.</text>
</comment>
<evidence type="ECO:0000313" key="12">
    <source>
        <dbReference type="Proteomes" id="UP001159428"/>
    </source>
</evidence>
<keyword evidence="3" id="KW-0732">Signal</keyword>
<dbReference type="Pfam" id="PF00530">
    <property type="entry name" value="SRCR"/>
    <property type="match status" value="1"/>
</dbReference>
<dbReference type="GO" id="GO:0016020">
    <property type="term" value="C:membrane"/>
    <property type="evidence" value="ECO:0007669"/>
    <property type="project" value="UniProtKB-SubCell"/>
</dbReference>
<dbReference type="PROSITE" id="PS50287">
    <property type="entry name" value="SRCR_2"/>
    <property type="match status" value="1"/>
</dbReference>
<organism evidence="11 12">
    <name type="scientific">Pocillopora meandrina</name>
    <dbReference type="NCBI Taxonomy" id="46732"/>
    <lineage>
        <taxon>Eukaryota</taxon>
        <taxon>Metazoa</taxon>
        <taxon>Cnidaria</taxon>
        <taxon>Anthozoa</taxon>
        <taxon>Hexacorallia</taxon>
        <taxon>Scleractinia</taxon>
        <taxon>Astrocoeniina</taxon>
        <taxon>Pocilloporidae</taxon>
        <taxon>Pocillopora</taxon>
    </lineage>
</organism>
<dbReference type="SUPFAM" id="SSF56487">
    <property type="entry name" value="SRCR-like"/>
    <property type="match status" value="1"/>
</dbReference>
<feature type="domain" description="SRCR" evidence="10">
    <location>
        <begin position="54"/>
        <end position="163"/>
    </location>
</feature>
<comment type="caution">
    <text evidence="11">The sequence shown here is derived from an EMBL/GenBank/DDBJ whole genome shotgun (WGS) entry which is preliminary data.</text>
</comment>
<gene>
    <name evidence="11" type="ORF">PMEA_00016727</name>
</gene>
<keyword evidence="5" id="KW-1133">Transmembrane helix</keyword>
<dbReference type="PANTHER" id="PTHR48071:SF18">
    <property type="entry name" value="DELETED IN MALIGNANT BRAIN TUMORS 1 PROTEIN-RELATED"/>
    <property type="match status" value="1"/>
</dbReference>
<evidence type="ECO:0000256" key="9">
    <source>
        <dbReference type="PROSITE-ProRule" id="PRU00196"/>
    </source>
</evidence>
<keyword evidence="12" id="KW-1185">Reference proteome</keyword>